<dbReference type="EMBL" id="MEYI01000004">
    <property type="protein sequence ID" value="OGD24385.1"/>
    <property type="molecule type" value="Genomic_DNA"/>
</dbReference>
<dbReference type="Gene3D" id="3.40.50.150">
    <property type="entry name" value="Vaccinia Virus protein VP39"/>
    <property type="match status" value="1"/>
</dbReference>
<sequence length="96" mass="10892">HPATKVFQALRIYVNEELADLERALPALCAALESNGKIAIITFHSLEDRIVKHFFKQQEKDGIMKIITKKPIVPTDIEMRDNPRARSAKLRVAIKA</sequence>
<dbReference type="InterPro" id="IPR029063">
    <property type="entry name" value="SAM-dependent_MTases_sf"/>
</dbReference>
<feature type="non-terminal residue" evidence="6">
    <location>
        <position position="1"/>
    </location>
</feature>
<evidence type="ECO:0000256" key="1">
    <source>
        <dbReference type="ARBA" id="ARBA00010396"/>
    </source>
</evidence>
<gene>
    <name evidence="6" type="ORF">A2Z10_00365</name>
</gene>
<reference evidence="6 7" key="1">
    <citation type="journal article" date="2016" name="Nat. Commun.">
        <title>Thousands of microbial genomes shed light on interconnected biogeochemical processes in an aquifer system.</title>
        <authorList>
            <person name="Anantharaman K."/>
            <person name="Brown C.T."/>
            <person name="Hug L.A."/>
            <person name="Sharon I."/>
            <person name="Castelle C.J."/>
            <person name="Probst A.J."/>
            <person name="Thomas B.C."/>
            <person name="Singh A."/>
            <person name="Wilkins M.J."/>
            <person name="Karaoz U."/>
            <person name="Brodie E.L."/>
            <person name="Williams K.H."/>
            <person name="Hubbard S.S."/>
            <person name="Banfield J.F."/>
        </authorList>
    </citation>
    <scope>NUCLEOTIDE SEQUENCE [LARGE SCALE GENOMIC DNA]</scope>
</reference>
<keyword evidence="5" id="KW-0949">S-adenosyl-L-methionine</keyword>
<dbReference type="GO" id="GO:0005737">
    <property type="term" value="C:cytoplasm"/>
    <property type="evidence" value="ECO:0007669"/>
    <property type="project" value="TreeGrafter"/>
</dbReference>
<name>A0A1F5B184_9BACT</name>
<dbReference type="PANTHER" id="PTHR11265:SF0">
    <property type="entry name" value="12S RRNA N4-METHYLCYTIDINE METHYLTRANSFERASE"/>
    <property type="match status" value="1"/>
</dbReference>
<organism evidence="6 7">
    <name type="scientific">Candidatus Azambacteria bacterium RBG_16_47_10</name>
    <dbReference type="NCBI Taxonomy" id="1797292"/>
    <lineage>
        <taxon>Bacteria</taxon>
        <taxon>Candidatus Azamiibacteriota</taxon>
    </lineage>
</organism>
<dbReference type="GO" id="GO:0070475">
    <property type="term" value="P:rRNA base methylation"/>
    <property type="evidence" value="ECO:0007669"/>
    <property type="project" value="TreeGrafter"/>
</dbReference>
<dbReference type="PANTHER" id="PTHR11265">
    <property type="entry name" value="S-ADENOSYL-METHYLTRANSFERASE MRAW"/>
    <property type="match status" value="1"/>
</dbReference>
<dbReference type="AlphaFoldDB" id="A0A1F5B184"/>
<dbReference type="Gene3D" id="1.10.150.170">
    <property type="entry name" value="Putative methyltransferase TM0872, insert domain"/>
    <property type="match status" value="1"/>
</dbReference>
<accession>A0A1F5B184</accession>
<evidence type="ECO:0000313" key="6">
    <source>
        <dbReference type="EMBL" id="OGD24385.1"/>
    </source>
</evidence>
<dbReference type="GO" id="GO:0071424">
    <property type="term" value="F:rRNA (cytosine-N4-)-methyltransferase activity"/>
    <property type="evidence" value="ECO:0007669"/>
    <property type="project" value="TreeGrafter"/>
</dbReference>
<comment type="similarity">
    <text evidence="1">Belongs to the methyltransferase superfamily. RsmH family.</text>
</comment>
<evidence type="ECO:0000256" key="5">
    <source>
        <dbReference type="ARBA" id="ARBA00022691"/>
    </source>
</evidence>
<evidence type="ECO:0000256" key="2">
    <source>
        <dbReference type="ARBA" id="ARBA00022552"/>
    </source>
</evidence>
<keyword evidence="2" id="KW-0698">rRNA processing</keyword>
<protein>
    <submittedName>
        <fullName evidence="6">16S rRNA (Cytosine(1402)-N(4))-methyltransferase</fullName>
    </submittedName>
</protein>
<keyword evidence="4 6" id="KW-0808">Transferase</keyword>
<dbReference type="SUPFAM" id="SSF53335">
    <property type="entry name" value="S-adenosyl-L-methionine-dependent methyltransferases"/>
    <property type="match status" value="1"/>
</dbReference>
<dbReference type="InterPro" id="IPR002903">
    <property type="entry name" value="RsmH"/>
</dbReference>
<evidence type="ECO:0000256" key="3">
    <source>
        <dbReference type="ARBA" id="ARBA00022603"/>
    </source>
</evidence>
<dbReference type="Pfam" id="PF01795">
    <property type="entry name" value="Methyltransf_5"/>
    <property type="match status" value="1"/>
</dbReference>
<proteinExistence type="inferred from homology"/>
<dbReference type="InterPro" id="IPR023397">
    <property type="entry name" value="SAM-dep_MeTrfase_MraW_recog"/>
</dbReference>
<keyword evidence="3 6" id="KW-0489">Methyltransferase</keyword>
<dbReference type="Proteomes" id="UP000176639">
    <property type="component" value="Unassembled WGS sequence"/>
</dbReference>
<comment type="caution">
    <text evidence="6">The sequence shown here is derived from an EMBL/GenBank/DDBJ whole genome shotgun (WGS) entry which is preliminary data.</text>
</comment>
<evidence type="ECO:0000313" key="7">
    <source>
        <dbReference type="Proteomes" id="UP000176639"/>
    </source>
</evidence>
<evidence type="ECO:0000256" key="4">
    <source>
        <dbReference type="ARBA" id="ARBA00022679"/>
    </source>
</evidence>